<keyword evidence="1" id="KW-0812">Transmembrane</keyword>
<proteinExistence type="predicted"/>
<feature type="transmembrane region" description="Helical" evidence="1">
    <location>
        <begin position="20"/>
        <end position="35"/>
    </location>
</feature>
<protein>
    <submittedName>
        <fullName evidence="2">Uncharacterized protein</fullName>
    </submittedName>
</protein>
<gene>
    <name evidence="2" type="ORF">METZ01_LOCUS172193</name>
</gene>
<name>A0A382C0H2_9ZZZZ</name>
<sequence>MESKSKGWFPEWMYQPTTKWASVACVLLLVVFYFGEPNKTHVGAGLEDIDLLTSTDVLELYGELEFYAWLAEENVGAG</sequence>
<keyword evidence="1" id="KW-1133">Transmembrane helix</keyword>
<dbReference type="AlphaFoldDB" id="A0A382C0H2"/>
<reference evidence="2" key="1">
    <citation type="submission" date="2018-05" db="EMBL/GenBank/DDBJ databases">
        <authorList>
            <person name="Lanie J.A."/>
            <person name="Ng W.-L."/>
            <person name="Kazmierczak K.M."/>
            <person name="Andrzejewski T.M."/>
            <person name="Davidsen T.M."/>
            <person name="Wayne K.J."/>
            <person name="Tettelin H."/>
            <person name="Glass J.I."/>
            <person name="Rusch D."/>
            <person name="Podicherti R."/>
            <person name="Tsui H.-C.T."/>
            <person name="Winkler M.E."/>
        </authorList>
    </citation>
    <scope>NUCLEOTIDE SEQUENCE</scope>
</reference>
<evidence type="ECO:0000256" key="1">
    <source>
        <dbReference type="SAM" id="Phobius"/>
    </source>
</evidence>
<evidence type="ECO:0000313" key="2">
    <source>
        <dbReference type="EMBL" id="SVB19339.1"/>
    </source>
</evidence>
<organism evidence="2">
    <name type="scientific">marine metagenome</name>
    <dbReference type="NCBI Taxonomy" id="408172"/>
    <lineage>
        <taxon>unclassified sequences</taxon>
        <taxon>metagenomes</taxon>
        <taxon>ecological metagenomes</taxon>
    </lineage>
</organism>
<keyword evidence="1" id="KW-0472">Membrane</keyword>
<accession>A0A382C0H2</accession>
<dbReference type="EMBL" id="UINC01032151">
    <property type="protein sequence ID" value="SVB19339.1"/>
    <property type="molecule type" value="Genomic_DNA"/>
</dbReference>